<keyword evidence="10" id="KW-1185">Reference proteome</keyword>
<dbReference type="PRINTS" id="PR00385">
    <property type="entry name" value="P450"/>
</dbReference>
<evidence type="ECO:0000256" key="3">
    <source>
        <dbReference type="ARBA" id="ARBA00022723"/>
    </source>
</evidence>
<dbReference type="InterPro" id="IPR036396">
    <property type="entry name" value="Cyt_P450_sf"/>
</dbReference>
<dbReference type="PANTHER" id="PTHR24305:SF235">
    <property type="entry name" value="CYTOCHROME P450 MONOOXYGENASE APDB-RELATED"/>
    <property type="match status" value="1"/>
</dbReference>
<dbReference type="PROSITE" id="PS00086">
    <property type="entry name" value="CYTOCHROME_P450"/>
    <property type="match status" value="1"/>
</dbReference>
<evidence type="ECO:0000256" key="2">
    <source>
        <dbReference type="ARBA" id="ARBA00010617"/>
    </source>
</evidence>
<protein>
    <submittedName>
        <fullName evidence="9">Cytochrome P450</fullName>
    </submittedName>
</protein>
<accession>A0ABQ6WUK6</accession>
<gene>
    <name evidence="9" type="ORF">BDV36DRAFT_96706</name>
</gene>
<keyword evidence="8" id="KW-0472">Membrane</keyword>
<feature type="transmembrane region" description="Helical" evidence="8">
    <location>
        <begin position="21"/>
        <end position="42"/>
    </location>
</feature>
<evidence type="ECO:0000313" key="10">
    <source>
        <dbReference type="Proteomes" id="UP000325395"/>
    </source>
</evidence>
<evidence type="ECO:0000256" key="5">
    <source>
        <dbReference type="ARBA" id="ARBA00023004"/>
    </source>
</evidence>
<comment type="similarity">
    <text evidence="2 7">Belongs to the cytochrome P450 family.</text>
</comment>
<keyword evidence="7" id="KW-0349">Heme</keyword>
<keyword evidence="8" id="KW-1133">Transmembrane helix</keyword>
<dbReference type="Gene3D" id="1.10.630.10">
    <property type="entry name" value="Cytochrome P450"/>
    <property type="match status" value="1"/>
</dbReference>
<dbReference type="PANTHER" id="PTHR24305">
    <property type="entry name" value="CYTOCHROME P450"/>
    <property type="match status" value="1"/>
</dbReference>
<evidence type="ECO:0000313" key="9">
    <source>
        <dbReference type="EMBL" id="KAE8420790.1"/>
    </source>
</evidence>
<dbReference type="InterPro" id="IPR002401">
    <property type="entry name" value="Cyt_P450_E_grp-I"/>
</dbReference>
<sequence length="509" mass="57858">MALAQFLKLAESSLLSLQSQPLLVMTSFCGLYVLHTFLYAFLLSPVKHVPGPWWARVSKIPLLYATWQRRRSRYASDMLQRYGNGRLVVIAPDQVHTSDETAMKIIYGKSSIKTRFYEGMGSWKGVKSTLGFLDYSSAAPTRNNLLQCFQNRNLDTLVDSMAFHITEFCNLLKPKVANKENVDGVVVFRLLALDIVTDILWGEKNTLCSKAFGQMPIFLRRFHAFSSWNALKSFIPGLDTYVRFFGSSNMRRLRSDCNDMDITAREALDRWNARPEDRHQRDVLSMLQAMNNAEDPRKRIPNDHIPAYMVEMLAAGSSTTSHTAAFACDQLARHPKALEALQKELVEAFPDKENIQERKMLSLSFLEGVIYETMRIYPMIPGPLERYLGEEIEVDGMKVPPGVIASTAAYDQGRQADVYPEPHEWKPERWIGATERMKLNWTPFGHGCRSCPGANLAITELKYIIGTLFRNFTVRLPDGYVNEPIELADVFAAGSKTGHCWLHFEEFDG</sequence>
<evidence type="ECO:0000256" key="8">
    <source>
        <dbReference type="SAM" id="Phobius"/>
    </source>
</evidence>
<dbReference type="SUPFAM" id="SSF48264">
    <property type="entry name" value="Cytochrome P450"/>
    <property type="match status" value="1"/>
</dbReference>
<organism evidence="9 10">
    <name type="scientific">Aspergillus pseudocaelatus</name>
    <dbReference type="NCBI Taxonomy" id="1825620"/>
    <lineage>
        <taxon>Eukaryota</taxon>
        <taxon>Fungi</taxon>
        <taxon>Dikarya</taxon>
        <taxon>Ascomycota</taxon>
        <taxon>Pezizomycotina</taxon>
        <taxon>Eurotiomycetes</taxon>
        <taxon>Eurotiomycetidae</taxon>
        <taxon>Eurotiales</taxon>
        <taxon>Aspergillaceae</taxon>
        <taxon>Aspergillus</taxon>
        <taxon>Aspergillus subgen. Circumdati</taxon>
    </lineage>
</organism>
<dbReference type="InterPro" id="IPR017972">
    <property type="entry name" value="Cyt_P450_CS"/>
</dbReference>
<dbReference type="InterPro" id="IPR001128">
    <property type="entry name" value="Cyt_P450"/>
</dbReference>
<evidence type="ECO:0000256" key="6">
    <source>
        <dbReference type="ARBA" id="ARBA00023033"/>
    </source>
</evidence>
<keyword evidence="8" id="KW-0812">Transmembrane</keyword>
<comment type="cofactor">
    <cofactor evidence="1">
        <name>heme</name>
        <dbReference type="ChEBI" id="CHEBI:30413"/>
    </cofactor>
</comment>
<keyword evidence="6 7" id="KW-0503">Monooxygenase</keyword>
<evidence type="ECO:0000256" key="1">
    <source>
        <dbReference type="ARBA" id="ARBA00001971"/>
    </source>
</evidence>
<keyword evidence="3 7" id="KW-0479">Metal-binding</keyword>
<keyword evidence="4 7" id="KW-0560">Oxidoreductase</keyword>
<evidence type="ECO:0000256" key="4">
    <source>
        <dbReference type="ARBA" id="ARBA00023002"/>
    </source>
</evidence>
<dbReference type="InterPro" id="IPR050121">
    <property type="entry name" value="Cytochrome_P450_monoxygenase"/>
</dbReference>
<proteinExistence type="inferred from homology"/>
<evidence type="ECO:0000256" key="7">
    <source>
        <dbReference type="RuleBase" id="RU000461"/>
    </source>
</evidence>
<dbReference type="EMBL" id="ML735706">
    <property type="protein sequence ID" value="KAE8420790.1"/>
    <property type="molecule type" value="Genomic_DNA"/>
</dbReference>
<dbReference type="Pfam" id="PF00067">
    <property type="entry name" value="p450"/>
    <property type="match status" value="1"/>
</dbReference>
<reference evidence="9 10" key="1">
    <citation type="submission" date="2019-04" db="EMBL/GenBank/DDBJ databases">
        <authorList>
            <consortium name="DOE Joint Genome Institute"/>
            <person name="Mondo S."/>
            <person name="Kjaerbolling I."/>
            <person name="Vesth T."/>
            <person name="Frisvad J.C."/>
            <person name="Nybo J.L."/>
            <person name="Theobald S."/>
            <person name="Kildgaard S."/>
            <person name="Isbrandt T."/>
            <person name="Kuo A."/>
            <person name="Sato A."/>
            <person name="Lyhne E.K."/>
            <person name="Kogle M.E."/>
            <person name="Wiebenga A."/>
            <person name="Kun R.S."/>
            <person name="Lubbers R.J."/>
            <person name="Makela M.R."/>
            <person name="Barry K."/>
            <person name="Chovatia M."/>
            <person name="Clum A."/>
            <person name="Daum C."/>
            <person name="Haridas S."/>
            <person name="He G."/>
            <person name="LaButti K."/>
            <person name="Lipzen A."/>
            <person name="Riley R."/>
            <person name="Salamov A."/>
            <person name="Simmons B.A."/>
            <person name="Magnuson J.K."/>
            <person name="Henrissat B."/>
            <person name="Mortensen U.H."/>
            <person name="Larsen T.O."/>
            <person name="Devries R.P."/>
            <person name="Grigoriev I.V."/>
            <person name="Machida M."/>
            <person name="Baker S.E."/>
            <person name="Andersen M.R."/>
            <person name="Cantor M.N."/>
            <person name="Hua S.X."/>
        </authorList>
    </citation>
    <scope>NUCLEOTIDE SEQUENCE [LARGE SCALE GENOMIC DNA]</scope>
    <source>
        <strain evidence="9 10">CBS 117616</strain>
    </source>
</reference>
<dbReference type="Proteomes" id="UP000325395">
    <property type="component" value="Unassembled WGS sequence"/>
</dbReference>
<keyword evidence="5 7" id="KW-0408">Iron</keyword>
<dbReference type="PRINTS" id="PR00463">
    <property type="entry name" value="EP450I"/>
</dbReference>
<name>A0ABQ6WUK6_9EURO</name>